<dbReference type="PANTHER" id="PTHR36843:SF1">
    <property type="entry name" value="COPROHEME DECARBOXYLASE"/>
    <property type="match status" value="1"/>
</dbReference>
<sequence length="347" mass="38502">MPETGVPDSEKGVVWTEDAQALLKKVPFFIRKNVEKEAEEYARQNSSGKVDAGVIARIKSLKTDRLEESGAPVESSQAESAPASPSLPSSSGSGNKRTSSPPETPGEEPQTTSRSASAKLGEGDSPGSSFSLSRDFSSFSLFRLDPAWRKLHPTEIGHGKREFHEIVKSYSNQIAVYSYCLVGLHGSGDLLLWRTGTSLEVLQEMTGKMLSTFFGRYLLTEKNYMGYLTQQNSRSLFTPSKSRFIHVKPVVMTREWHQLAPFIREVIEQESRDIASRYPGVRLTTMASYGLDESDYVMILESDSPELLVQFNDAFQGAQIYRYIDDSQRGITAISRSMSDILDLLGG</sequence>
<keyword evidence="1" id="KW-0349">Heme</keyword>
<evidence type="ECO:0000256" key="2">
    <source>
        <dbReference type="ARBA" id="ARBA00022723"/>
    </source>
</evidence>
<reference evidence="7" key="1">
    <citation type="submission" date="2014-02" db="EMBL/GenBank/DDBJ databases">
        <title>Complete genome sequence and comparative genomic analysis of the nitrogen-fixing bacterium Leptospirillum ferriphilum YSK.</title>
        <authorList>
            <person name="Guo X."/>
            <person name="Yin H."/>
            <person name="Liang Y."/>
            <person name="Hu Q."/>
            <person name="Ma L."/>
            <person name="Xiao Y."/>
            <person name="Zhang X."/>
            <person name="Qiu G."/>
            <person name="Liu X."/>
        </authorList>
    </citation>
    <scope>NUCLEOTIDE SEQUENCE [LARGE SCALE GENOMIC DNA]</scope>
    <source>
        <strain evidence="7">YSK</strain>
    </source>
</reference>
<evidence type="ECO:0000256" key="3">
    <source>
        <dbReference type="ARBA" id="ARBA00023004"/>
    </source>
</evidence>
<keyword evidence="3" id="KW-0408">Iron</keyword>
<dbReference type="SUPFAM" id="SSF54909">
    <property type="entry name" value="Dimeric alpha+beta barrel"/>
    <property type="match status" value="1"/>
</dbReference>
<dbReference type="RefSeq" id="WP_014960201.1">
    <property type="nucleotide sequence ID" value="NZ_CP007243.1"/>
</dbReference>
<dbReference type="GO" id="GO:0016491">
    <property type="term" value="F:oxidoreductase activity"/>
    <property type="evidence" value="ECO:0007669"/>
    <property type="project" value="InterPro"/>
</dbReference>
<evidence type="ECO:0000259" key="5">
    <source>
        <dbReference type="Pfam" id="PF08369"/>
    </source>
</evidence>
<dbReference type="GO" id="GO:0046872">
    <property type="term" value="F:metal ion binding"/>
    <property type="evidence" value="ECO:0007669"/>
    <property type="project" value="UniProtKB-KW"/>
</dbReference>
<organism evidence="6 7">
    <name type="scientific">Leptospirillum ferriphilum YSK</name>
    <dbReference type="NCBI Taxonomy" id="1441628"/>
    <lineage>
        <taxon>Bacteria</taxon>
        <taxon>Pseudomonadati</taxon>
        <taxon>Nitrospirota</taxon>
        <taxon>Nitrospiria</taxon>
        <taxon>Nitrospirales</taxon>
        <taxon>Nitrospiraceae</taxon>
        <taxon>Leptospirillum</taxon>
    </lineage>
</organism>
<keyword evidence="7" id="KW-1185">Reference proteome</keyword>
<dbReference type="InterPro" id="IPR042298">
    <property type="entry name" value="P-CP_red_C"/>
</dbReference>
<dbReference type="HOGENOM" id="CLU_798770_0_0_0"/>
<dbReference type="EMBL" id="CP007243">
    <property type="protein sequence ID" value="AIA30055.1"/>
    <property type="molecule type" value="Genomic_DNA"/>
</dbReference>
<dbReference type="AlphaFoldDB" id="A0A059XSK2"/>
<dbReference type="Proteomes" id="UP000027059">
    <property type="component" value="Chromosome"/>
</dbReference>
<reference evidence="6 7" key="2">
    <citation type="journal article" date="2015" name="Biomed. Res. Int.">
        <title>Effects of Arsenite Resistance on the Growth and Functional Gene Expression of Leptospirillum ferriphilum and Acidithiobacillus thiooxidans in Pure Culture and Coculture.</title>
        <authorList>
            <person name="Jiang H."/>
            <person name="Liang Y."/>
            <person name="Yin H."/>
            <person name="Xiao Y."/>
            <person name="Guo X."/>
            <person name="Xu Y."/>
            <person name="Hu Q."/>
            <person name="Liu H."/>
            <person name="Liu X."/>
        </authorList>
    </citation>
    <scope>NUCLEOTIDE SEQUENCE [LARGE SCALE GENOMIC DNA]</scope>
    <source>
        <strain evidence="6 7">YSK</strain>
    </source>
</reference>
<dbReference type="Gene3D" id="1.10.8.550">
    <property type="entry name" value="Proto-chlorophyllide reductase 57 kD subunit B"/>
    <property type="match status" value="1"/>
</dbReference>
<evidence type="ECO:0000313" key="7">
    <source>
        <dbReference type="Proteomes" id="UP000027059"/>
    </source>
</evidence>
<accession>A0A059XSK2</accession>
<dbReference type="GO" id="GO:0020037">
    <property type="term" value="F:heme binding"/>
    <property type="evidence" value="ECO:0007669"/>
    <property type="project" value="InterPro"/>
</dbReference>
<dbReference type="InterPro" id="IPR011008">
    <property type="entry name" value="Dimeric_a/b-barrel"/>
</dbReference>
<proteinExistence type="predicted"/>
<protein>
    <recommendedName>
        <fullName evidence="5">Light-independent protochlorophyllide reductase subunit B-like C-terminal domain-containing protein</fullName>
    </recommendedName>
</protein>
<dbReference type="GO" id="GO:0015995">
    <property type="term" value="P:chlorophyll biosynthetic process"/>
    <property type="evidence" value="ECO:0007669"/>
    <property type="project" value="InterPro"/>
</dbReference>
<evidence type="ECO:0000313" key="6">
    <source>
        <dbReference type="EMBL" id="AIA30055.1"/>
    </source>
</evidence>
<dbReference type="PANTHER" id="PTHR36843">
    <property type="entry name" value="HEME-DEPENDENT PEROXIDASE YWFI-RELATED"/>
    <property type="match status" value="1"/>
</dbReference>
<dbReference type="InterPro" id="IPR013580">
    <property type="entry name" value="LI-POR_suB-like_C"/>
</dbReference>
<dbReference type="OrthoDB" id="9773646at2"/>
<dbReference type="Pfam" id="PF08369">
    <property type="entry name" value="PCP_red"/>
    <property type="match status" value="1"/>
</dbReference>
<dbReference type="Gene3D" id="3.30.70.1030">
    <property type="entry name" value="Apc35880, domain 1"/>
    <property type="match status" value="2"/>
</dbReference>
<dbReference type="InterPro" id="IPR010644">
    <property type="entry name" value="ChdC/CLD"/>
</dbReference>
<evidence type="ECO:0000256" key="1">
    <source>
        <dbReference type="ARBA" id="ARBA00022617"/>
    </source>
</evidence>
<dbReference type="Pfam" id="PF06778">
    <property type="entry name" value="Chlor_dismutase"/>
    <property type="match status" value="1"/>
</dbReference>
<gene>
    <name evidence="6" type="ORF">Y981_02270</name>
</gene>
<dbReference type="GO" id="GO:0015979">
    <property type="term" value="P:photosynthesis"/>
    <property type="evidence" value="ECO:0007669"/>
    <property type="project" value="InterPro"/>
</dbReference>
<feature type="compositionally biased region" description="Low complexity" evidence="4">
    <location>
        <begin position="71"/>
        <end position="113"/>
    </location>
</feature>
<feature type="region of interest" description="Disordered" evidence="4">
    <location>
        <begin position="61"/>
        <end position="129"/>
    </location>
</feature>
<dbReference type="KEGG" id="lfp:Y981_02270"/>
<name>A0A059XSK2_9BACT</name>
<feature type="domain" description="Light-independent protochlorophyllide reductase subunit B-like C-terminal" evidence="5">
    <location>
        <begin position="15"/>
        <end position="57"/>
    </location>
</feature>
<keyword evidence="2" id="KW-0479">Metal-binding</keyword>
<evidence type="ECO:0000256" key="4">
    <source>
        <dbReference type="SAM" id="MobiDB-lite"/>
    </source>
</evidence>